<dbReference type="VEuPathDB" id="VectorBase:ISCI004451"/>
<dbReference type="EMBL" id="GHJT01002665">
    <property type="protein sequence ID" value="MOY36636.1"/>
    <property type="molecule type" value="Transcribed_RNA"/>
</dbReference>
<dbReference type="Gene3D" id="2.60.40.10">
    <property type="entry name" value="Immunoglobulins"/>
    <property type="match status" value="5"/>
</dbReference>
<dbReference type="InterPro" id="IPR003961">
    <property type="entry name" value="FN3_dom"/>
</dbReference>
<dbReference type="AlphaFoldDB" id="A0A4D5RIE8"/>
<dbReference type="InterPro" id="IPR050991">
    <property type="entry name" value="ECM_Regulatory_Proteins"/>
</dbReference>
<dbReference type="PANTHER" id="PTHR46708">
    <property type="entry name" value="TENASCIN"/>
    <property type="match status" value="1"/>
</dbReference>
<organism evidence="4">
    <name type="scientific">Ixodes scapularis</name>
    <name type="common">Black-legged tick</name>
    <name type="synonym">Deer tick</name>
    <dbReference type="NCBI Taxonomy" id="6945"/>
    <lineage>
        <taxon>Eukaryota</taxon>
        <taxon>Metazoa</taxon>
        <taxon>Ecdysozoa</taxon>
        <taxon>Arthropoda</taxon>
        <taxon>Chelicerata</taxon>
        <taxon>Arachnida</taxon>
        <taxon>Acari</taxon>
        <taxon>Parasitiformes</taxon>
        <taxon>Ixodida</taxon>
        <taxon>Ixodoidea</taxon>
        <taxon>Ixodidae</taxon>
        <taxon>Ixodinae</taxon>
        <taxon>Ixodes</taxon>
    </lineage>
</organism>
<dbReference type="VEuPathDB" id="VectorBase:ISCW004451"/>
<dbReference type="Pfam" id="PF00041">
    <property type="entry name" value="fn3"/>
    <property type="match status" value="1"/>
</dbReference>
<name>A0A4D5RIE8_IXOSC</name>
<accession>A0A4D5RIE8</accession>
<evidence type="ECO:0000313" key="4">
    <source>
        <dbReference type="EMBL" id="MOY36636.1"/>
    </source>
</evidence>
<dbReference type="SUPFAM" id="SSF49265">
    <property type="entry name" value="Fibronectin type III"/>
    <property type="match status" value="3"/>
</dbReference>
<feature type="domain" description="Fibronectin type-III" evidence="3">
    <location>
        <begin position="194"/>
        <end position="301"/>
    </location>
</feature>
<keyword evidence="1" id="KW-0677">Repeat</keyword>
<evidence type="ECO:0000256" key="2">
    <source>
        <dbReference type="SAM" id="SignalP"/>
    </source>
</evidence>
<evidence type="ECO:0000259" key="3">
    <source>
        <dbReference type="PROSITE" id="PS50853"/>
    </source>
</evidence>
<feature type="signal peptide" evidence="2">
    <location>
        <begin position="1"/>
        <end position="29"/>
    </location>
</feature>
<sequence length="734" mass="81676">MHSSIFLSANMKRLLLTLLLFERAAYMLAFSFDRTTPGKLGFEEKPFHCPEFGEFRPSTAICNGVHECYSQMEENSDICAPEAYLRQEFKITASNITNSSAFLTWTSGFPRTDQRKVPLKLSGYFLTGMSLGHTFQKILEPTLMEYNLSCLKPWTEYNITLRRFYPNNGNTARPMRIGRAAAVTLRTHAYAPLAPSEIQIISAGQEELNLRIVDPISWNGFPLKYHVRWEPEDPRSGVAGNIELDIPSTRPYDPDGMNVTLSLEPGVRYRLYVTAENSAEGHNVTFLGPAIFRVVATIPKDPIGLIVNSLSSGELFVSWSVSGPADFFRVNVTSSYENPHFGRSLEPDSNRNNYDYYDVRRSHVSTTPAPRFFVRTHAPVVVDGGGTASVRSVIVDKLLASQNRSVEVEACSWSGCSNALTKWTMTRPIATPEPVITEVSSNSTNSFKVTWTFPEDDSSYYDGFLVHYCAKASSCRESYTHKKNLYATNLSAGTSFDIYVYARIKHLDGLVELGPAARAEVSTWKKVPLEPVLEARASEAMSRELVLFWKFINSTVDYLQFAKTEENIWMNCTDDAHCDVAVMHGWTPEFKTGFITLKNLVPYTTYSLSIRGCNDAGCGNNSTLKVRTGIAAPGEPAGLTVLAKTEPHGLKFQYQGGILVTWKRPSVPAGPLSSYIVSWECPKNEKQTKTVGECQLLVQDLPEEGSNCTFWVAGLNRSPEGHLLVGRAANLSLS</sequence>
<feature type="domain" description="Fibronectin type-III" evidence="3">
    <location>
        <begin position="431"/>
        <end position="527"/>
    </location>
</feature>
<protein>
    <submittedName>
        <fullName evidence="4">Protein tyrosine phosphatase receptor type q isoform 1</fullName>
    </submittedName>
</protein>
<dbReference type="PANTHER" id="PTHR46708:SF2">
    <property type="entry name" value="FIBRONECTIN TYPE-III DOMAIN-CONTAINING PROTEIN"/>
    <property type="match status" value="1"/>
</dbReference>
<evidence type="ECO:0000256" key="1">
    <source>
        <dbReference type="ARBA" id="ARBA00022737"/>
    </source>
</evidence>
<feature type="chain" id="PRO_5020022850" evidence="2">
    <location>
        <begin position="30"/>
        <end position="734"/>
    </location>
</feature>
<dbReference type="InterPro" id="IPR013783">
    <property type="entry name" value="Ig-like_fold"/>
</dbReference>
<dbReference type="InterPro" id="IPR036116">
    <property type="entry name" value="FN3_sf"/>
</dbReference>
<keyword evidence="4" id="KW-0675">Receptor</keyword>
<keyword evidence="2" id="KW-0732">Signal</keyword>
<dbReference type="VEuPathDB" id="VectorBase:ISCP_019701"/>
<reference evidence="4" key="1">
    <citation type="submission" date="2019-04" db="EMBL/GenBank/DDBJ databases">
        <title>An insight into the mialome of Ixodes scapularis.</title>
        <authorList>
            <person name="Ribeiro J.M."/>
            <person name="Mather T.N."/>
            <person name="Karim S."/>
        </authorList>
    </citation>
    <scope>NUCLEOTIDE SEQUENCE</scope>
</reference>
<dbReference type="CDD" id="cd00063">
    <property type="entry name" value="FN3"/>
    <property type="match status" value="4"/>
</dbReference>
<dbReference type="OrthoDB" id="6492785at2759"/>
<dbReference type="SMART" id="SM00060">
    <property type="entry name" value="FN3"/>
    <property type="match status" value="6"/>
</dbReference>
<proteinExistence type="predicted"/>
<dbReference type="PROSITE" id="PS50853">
    <property type="entry name" value="FN3"/>
    <property type="match status" value="2"/>
</dbReference>